<organism evidence="3 4">
    <name type="scientific">Marinobacterium lutimaris</name>
    <dbReference type="NCBI Taxonomy" id="568106"/>
    <lineage>
        <taxon>Bacteria</taxon>
        <taxon>Pseudomonadati</taxon>
        <taxon>Pseudomonadota</taxon>
        <taxon>Gammaproteobacteria</taxon>
        <taxon>Oceanospirillales</taxon>
        <taxon>Oceanospirillaceae</taxon>
        <taxon>Marinobacterium</taxon>
    </lineage>
</organism>
<evidence type="ECO:0000313" key="3">
    <source>
        <dbReference type="EMBL" id="SEG12837.1"/>
    </source>
</evidence>
<feature type="domain" description="Transglycosylase SLT" evidence="2">
    <location>
        <begin position="27"/>
        <end position="128"/>
    </location>
</feature>
<evidence type="ECO:0000256" key="1">
    <source>
        <dbReference type="ARBA" id="ARBA00007734"/>
    </source>
</evidence>
<dbReference type="Gene3D" id="1.10.530.10">
    <property type="match status" value="1"/>
</dbReference>
<reference evidence="3 4" key="1">
    <citation type="submission" date="2016-10" db="EMBL/GenBank/DDBJ databases">
        <authorList>
            <person name="de Groot N.N."/>
        </authorList>
    </citation>
    <scope>NUCLEOTIDE SEQUENCE [LARGE SCALE GENOMIC DNA]</scope>
    <source>
        <strain evidence="3 4">DSM 22012</strain>
    </source>
</reference>
<dbReference type="RefSeq" id="WP_327332540.1">
    <property type="nucleotide sequence ID" value="NZ_FNVQ01000001.1"/>
</dbReference>
<comment type="similarity">
    <text evidence="1">Belongs to the transglycosylase Slt family.</text>
</comment>
<proteinExistence type="inferred from homology"/>
<protein>
    <submittedName>
        <fullName evidence="3">Transglycosylase SLT domain-containing protein</fullName>
    </submittedName>
</protein>
<dbReference type="AlphaFoldDB" id="A0A1H5XN69"/>
<dbReference type="Proteomes" id="UP000236745">
    <property type="component" value="Unassembled WGS sequence"/>
</dbReference>
<dbReference type="PANTHER" id="PTHR37423">
    <property type="entry name" value="SOLUBLE LYTIC MUREIN TRANSGLYCOSYLASE-RELATED"/>
    <property type="match status" value="1"/>
</dbReference>
<dbReference type="PANTHER" id="PTHR37423:SF2">
    <property type="entry name" value="MEMBRANE-BOUND LYTIC MUREIN TRANSGLYCOSYLASE C"/>
    <property type="match status" value="1"/>
</dbReference>
<accession>A0A1H5XN69</accession>
<evidence type="ECO:0000259" key="2">
    <source>
        <dbReference type="Pfam" id="PF01464"/>
    </source>
</evidence>
<evidence type="ECO:0000313" key="4">
    <source>
        <dbReference type="Proteomes" id="UP000236745"/>
    </source>
</evidence>
<dbReference type="InterPro" id="IPR008258">
    <property type="entry name" value="Transglycosylase_SLT_dom_1"/>
</dbReference>
<dbReference type="InterPro" id="IPR023346">
    <property type="entry name" value="Lysozyme-like_dom_sf"/>
</dbReference>
<keyword evidence="4" id="KW-1185">Reference proteome</keyword>
<dbReference type="SUPFAM" id="SSF53955">
    <property type="entry name" value="Lysozyme-like"/>
    <property type="match status" value="1"/>
</dbReference>
<gene>
    <name evidence="3" type="ORF">SAMN05444390_1011435</name>
</gene>
<name>A0A1H5XN69_9GAMM</name>
<sequence>MSASSSAWSFPDRYDAEIKQAAERWLPGYDWRLWKAQLYQESLLNPDAVSPVGARGIAQFMPGTWLEVSRQLGYQNLSPHMAEPAIIAGAYYQGRQVRMWSAPRPDSDRYSLGAASYNAGAGNVLASQRVCGGANGYAEIIACLPRVTGDHATETKTYVQRIWRYWTEMLLGVK</sequence>
<dbReference type="EMBL" id="FNVQ01000001">
    <property type="protein sequence ID" value="SEG12837.1"/>
    <property type="molecule type" value="Genomic_DNA"/>
</dbReference>
<dbReference type="Pfam" id="PF01464">
    <property type="entry name" value="SLT"/>
    <property type="match status" value="1"/>
</dbReference>